<evidence type="ECO:0000313" key="10">
    <source>
        <dbReference type="Proteomes" id="UP000526734"/>
    </source>
</evidence>
<evidence type="ECO:0000256" key="3">
    <source>
        <dbReference type="ARBA" id="ARBA00022692"/>
    </source>
</evidence>
<keyword evidence="4" id="KW-0653">Protein transport</keyword>
<dbReference type="Pfam" id="PF02416">
    <property type="entry name" value="TatA_B_E"/>
    <property type="match status" value="1"/>
</dbReference>
<organism evidence="9 10">
    <name type="scientific">Amycolatopsis dendrobii</name>
    <dbReference type="NCBI Taxonomy" id="2760662"/>
    <lineage>
        <taxon>Bacteria</taxon>
        <taxon>Bacillati</taxon>
        <taxon>Actinomycetota</taxon>
        <taxon>Actinomycetes</taxon>
        <taxon>Pseudonocardiales</taxon>
        <taxon>Pseudonocardiaceae</taxon>
        <taxon>Amycolatopsis</taxon>
    </lineage>
</organism>
<dbReference type="RefSeq" id="WP_182895620.1">
    <property type="nucleotide sequence ID" value="NZ_JACGZW010000016.1"/>
</dbReference>
<keyword evidence="5" id="KW-1133">Transmembrane helix</keyword>
<keyword evidence="6" id="KW-0811">Translocation</keyword>
<protein>
    <submittedName>
        <fullName evidence="9">Sec-independent protein translocase subunit TatB</fullName>
    </submittedName>
</protein>
<feature type="compositionally biased region" description="Basic and acidic residues" evidence="8">
    <location>
        <begin position="108"/>
        <end position="119"/>
    </location>
</feature>
<evidence type="ECO:0000256" key="4">
    <source>
        <dbReference type="ARBA" id="ARBA00022927"/>
    </source>
</evidence>
<accession>A0A7W3W521</accession>
<feature type="compositionally biased region" description="Pro residues" evidence="8">
    <location>
        <begin position="91"/>
        <end position="104"/>
    </location>
</feature>
<dbReference type="EMBL" id="JACGZW010000016">
    <property type="protein sequence ID" value="MBB1158898.1"/>
    <property type="molecule type" value="Genomic_DNA"/>
</dbReference>
<reference evidence="9 10" key="1">
    <citation type="submission" date="2020-08" db="EMBL/GenBank/DDBJ databases">
        <title>Amycolatopsis sp. nov. DR6-1 isolated from Dendrobium heterocarpum.</title>
        <authorList>
            <person name="Tedsree N."/>
            <person name="Kuncharoen N."/>
            <person name="Likhitwitayawuid K."/>
            <person name="Tanasupawat S."/>
        </authorList>
    </citation>
    <scope>NUCLEOTIDE SEQUENCE [LARGE SCALE GENOMIC DNA]</scope>
    <source>
        <strain evidence="9 10">DR6-1</strain>
    </source>
</reference>
<proteinExistence type="predicted"/>
<feature type="region of interest" description="Disordered" evidence="8">
    <location>
        <begin position="85"/>
        <end position="119"/>
    </location>
</feature>
<keyword evidence="2" id="KW-0813">Transport</keyword>
<evidence type="ECO:0000313" key="9">
    <source>
        <dbReference type="EMBL" id="MBB1158898.1"/>
    </source>
</evidence>
<name>A0A7W3W521_9PSEU</name>
<evidence type="ECO:0000256" key="2">
    <source>
        <dbReference type="ARBA" id="ARBA00022448"/>
    </source>
</evidence>
<evidence type="ECO:0000256" key="7">
    <source>
        <dbReference type="ARBA" id="ARBA00023136"/>
    </source>
</evidence>
<evidence type="ECO:0000256" key="1">
    <source>
        <dbReference type="ARBA" id="ARBA00004167"/>
    </source>
</evidence>
<keyword evidence="10" id="KW-1185">Reference proteome</keyword>
<comment type="caution">
    <text evidence="9">The sequence shown here is derived from an EMBL/GenBank/DDBJ whole genome shotgun (WGS) entry which is preliminary data.</text>
</comment>
<keyword evidence="3" id="KW-0812">Transmembrane</keyword>
<dbReference type="GO" id="GO:0016020">
    <property type="term" value="C:membrane"/>
    <property type="evidence" value="ECO:0007669"/>
    <property type="project" value="UniProtKB-ARBA"/>
</dbReference>
<comment type="subcellular location">
    <subcellularLocation>
        <location evidence="1">Membrane</location>
        <topology evidence="1">Single-pass membrane protein</topology>
    </subcellularLocation>
</comment>
<dbReference type="Proteomes" id="UP000526734">
    <property type="component" value="Unassembled WGS sequence"/>
</dbReference>
<keyword evidence="7" id="KW-0472">Membrane</keyword>
<gene>
    <name evidence="9" type="primary">tatB</name>
    <name evidence="9" type="ORF">H4281_37615</name>
</gene>
<dbReference type="PRINTS" id="PR01506">
    <property type="entry name" value="TATBPROTEIN"/>
</dbReference>
<sequence length="119" mass="12885">MFGLSIDHIVILLLAGLFILGPERLPEAAHWVAQTLKRARGFAAGAKAQLEAEIGPEYQELRKPLQELQSLRIGNPRAAVTRYLLDDTPPASTPPRAPAVPAPVPLRANERPPVDPDAT</sequence>
<evidence type="ECO:0000256" key="8">
    <source>
        <dbReference type="SAM" id="MobiDB-lite"/>
    </source>
</evidence>
<dbReference type="AlphaFoldDB" id="A0A7W3W521"/>
<evidence type="ECO:0000256" key="5">
    <source>
        <dbReference type="ARBA" id="ARBA00022989"/>
    </source>
</evidence>
<dbReference type="Gene3D" id="1.20.5.3310">
    <property type="match status" value="1"/>
</dbReference>
<evidence type="ECO:0000256" key="6">
    <source>
        <dbReference type="ARBA" id="ARBA00023010"/>
    </source>
</evidence>
<dbReference type="InterPro" id="IPR003369">
    <property type="entry name" value="TatA/B/E"/>
</dbReference>
<dbReference type="GO" id="GO:0015031">
    <property type="term" value="P:protein transport"/>
    <property type="evidence" value="ECO:0007669"/>
    <property type="project" value="UniProtKB-KW"/>
</dbReference>